<dbReference type="Gene3D" id="3.20.20.140">
    <property type="entry name" value="Metal-dependent hydrolases"/>
    <property type="match status" value="1"/>
</dbReference>
<dbReference type="GO" id="GO:0006145">
    <property type="term" value="P:purine nucleobase catabolic process"/>
    <property type="evidence" value="ECO:0007669"/>
    <property type="project" value="TreeGrafter"/>
</dbReference>
<proteinExistence type="inferred from homology"/>
<dbReference type="NCBIfam" id="TIGR03178">
    <property type="entry name" value="allantoinase"/>
    <property type="match status" value="1"/>
</dbReference>
<dbReference type="InterPro" id="IPR017593">
    <property type="entry name" value="Allantoinase"/>
</dbReference>
<dbReference type="InterPro" id="IPR006680">
    <property type="entry name" value="Amidohydro-rel"/>
</dbReference>
<dbReference type="OrthoDB" id="9803027at2"/>
<gene>
    <name evidence="11" type="primary">allB</name>
    <name evidence="11" type="ORF">EAS64_20860</name>
</gene>
<dbReference type="SUPFAM" id="SSF51338">
    <property type="entry name" value="Composite domain of metallo-dependent hydrolases"/>
    <property type="match status" value="1"/>
</dbReference>
<name>A0A6P2BW46_9ACTN</name>
<dbReference type="Proteomes" id="UP000460272">
    <property type="component" value="Unassembled WGS sequence"/>
</dbReference>
<dbReference type="SUPFAM" id="SSF51556">
    <property type="entry name" value="Metallo-dependent hydrolases"/>
    <property type="match status" value="1"/>
</dbReference>
<dbReference type="GO" id="GO:0005737">
    <property type="term" value="C:cytoplasm"/>
    <property type="evidence" value="ECO:0007669"/>
    <property type="project" value="TreeGrafter"/>
</dbReference>
<evidence type="ECO:0000256" key="8">
    <source>
        <dbReference type="ARBA" id="ARBA00022801"/>
    </source>
</evidence>
<dbReference type="GO" id="GO:0004038">
    <property type="term" value="F:allantoinase activity"/>
    <property type="evidence" value="ECO:0007669"/>
    <property type="project" value="UniProtKB-EC"/>
</dbReference>
<dbReference type="GO" id="GO:0000256">
    <property type="term" value="P:allantoin catabolic process"/>
    <property type="evidence" value="ECO:0007669"/>
    <property type="project" value="InterPro"/>
</dbReference>
<evidence type="ECO:0000256" key="9">
    <source>
        <dbReference type="ARBA" id="ARBA00022833"/>
    </source>
</evidence>
<dbReference type="PANTHER" id="PTHR43668:SF2">
    <property type="entry name" value="ALLANTOINASE"/>
    <property type="match status" value="1"/>
</dbReference>
<evidence type="ECO:0000256" key="4">
    <source>
        <dbReference type="ARBA" id="ARBA00011881"/>
    </source>
</evidence>
<accession>A0A6P2BW46</accession>
<evidence type="ECO:0000313" key="11">
    <source>
        <dbReference type="EMBL" id="TVZ02927.1"/>
    </source>
</evidence>
<keyword evidence="12" id="KW-1185">Reference proteome</keyword>
<comment type="caution">
    <text evidence="11">The sequence shown here is derived from an EMBL/GenBank/DDBJ whole genome shotgun (WGS) entry which is preliminary data.</text>
</comment>
<comment type="cofactor">
    <cofactor evidence="1">
        <name>Zn(2+)</name>
        <dbReference type="ChEBI" id="CHEBI:29105"/>
    </cofactor>
</comment>
<evidence type="ECO:0000256" key="1">
    <source>
        <dbReference type="ARBA" id="ARBA00001947"/>
    </source>
</evidence>
<reference evidence="11 12" key="1">
    <citation type="submission" date="2018-11" db="EMBL/GenBank/DDBJ databases">
        <title>Trebonia kvetii gen.nov., sp.nov., a novel acidophilic actinobacterium, and proposal of the new actinobacterial family Treboniaceae fam. nov.</title>
        <authorList>
            <person name="Rapoport D."/>
            <person name="Sagova-Mareckova M."/>
            <person name="Sedlacek I."/>
            <person name="Provaznik J."/>
            <person name="Kralova S."/>
            <person name="Pavlinic D."/>
            <person name="Benes V."/>
            <person name="Kopecky J."/>
        </authorList>
    </citation>
    <scope>NUCLEOTIDE SEQUENCE [LARGE SCALE GENOMIC DNA]</scope>
    <source>
        <strain evidence="11 12">15Tr583</strain>
    </source>
</reference>
<evidence type="ECO:0000256" key="2">
    <source>
        <dbReference type="ARBA" id="ARBA00004968"/>
    </source>
</evidence>
<organism evidence="11 12">
    <name type="scientific">Trebonia kvetii</name>
    <dbReference type="NCBI Taxonomy" id="2480626"/>
    <lineage>
        <taxon>Bacteria</taxon>
        <taxon>Bacillati</taxon>
        <taxon>Actinomycetota</taxon>
        <taxon>Actinomycetes</taxon>
        <taxon>Streptosporangiales</taxon>
        <taxon>Treboniaceae</taxon>
        <taxon>Trebonia</taxon>
    </lineage>
</organism>
<evidence type="ECO:0000256" key="5">
    <source>
        <dbReference type="ARBA" id="ARBA00012863"/>
    </source>
</evidence>
<dbReference type="FunFam" id="3.20.20.140:FF:000032">
    <property type="entry name" value="Allantoinase Dal1"/>
    <property type="match status" value="1"/>
</dbReference>
<dbReference type="Pfam" id="PF01979">
    <property type="entry name" value="Amidohydro_1"/>
    <property type="match status" value="1"/>
</dbReference>
<dbReference type="InterPro" id="IPR032466">
    <property type="entry name" value="Metal_Hydrolase"/>
</dbReference>
<feature type="domain" description="Amidohydrolase-related" evidence="10">
    <location>
        <begin position="57"/>
        <end position="437"/>
    </location>
</feature>
<sequence>MTADLVIRAARVVTGEAGARPRPLAIAVAGGRITRVEPLDGLTLAGREFLDLGADVVLMPGLVDSHVHVCEPGNTEWEGFASATKAAAAGGITTLVDMPLDSVPTTVSTQALAVKRAAASGQCLVDVGFWGGVIPGNAAELAPMAEAGVTGFKCFLSESGSDDFPPVTPAQLTEALTILAALDRPLLVHAESAAAAAALPQVATEGSRSYAGHLAANPRHVENVAVAQVIEAARVTGGHAHVVHLSSSDAIEMIASAQREGVRVTAETCPHYLTLAAEEIHDGHTAAKCCPPIREAANQERLWAGLAAGTLGYIVSDHSPCTAEMKALDTGYFGPAWGGISSLQLGLPLIWTQARARGIGLEQVAVWMSAGPARLAGLTGKGQIAAGYDADFCVVAPEESFVVHPDQLHHKHPGTTPYAGRELYGVVGTTILRGKRVDAKRPAGRLLSRSPEHQGQE</sequence>
<keyword evidence="8 11" id="KW-0378">Hydrolase</keyword>
<protein>
    <recommendedName>
        <fullName evidence="5">allantoinase</fullName>
        <ecNumber evidence="5">3.5.2.5</ecNumber>
    </recommendedName>
</protein>
<evidence type="ECO:0000259" key="10">
    <source>
        <dbReference type="Pfam" id="PF01979"/>
    </source>
</evidence>
<dbReference type="GO" id="GO:0050897">
    <property type="term" value="F:cobalt ion binding"/>
    <property type="evidence" value="ECO:0007669"/>
    <property type="project" value="InterPro"/>
</dbReference>
<dbReference type="RefSeq" id="WP_145855207.1">
    <property type="nucleotide sequence ID" value="NZ_RPFW01000004.1"/>
</dbReference>
<keyword evidence="7" id="KW-0479">Metal-binding</keyword>
<evidence type="ECO:0000313" key="12">
    <source>
        <dbReference type="Proteomes" id="UP000460272"/>
    </source>
</evidence>
<comment type="pathway">
    <text evidence="2">Nitrogen metabolism; (S)-allantoin degradation; allantoate from (S)-allantoin: step 1/1.</text>
</comment>
<comment type="similarity">
    <text evidence="3">Belongs to the metallo-dependent hydrolases superfamily. Allantoinase family.</text>
</comment>
<dbReference type="PANTHER" id="PTHR43668">
    <property type="entry name" value="ALLANTOINASE"/>
    <property type="match status" value="1"/>
</dbReference>
<dbReference type="InterPro" id="IPR050138">
    <property type="entry name" value="DHOase/Allantoinase_Hydrolase"/>
</dbReference>
<evidence type="ECO:0000256" key="6">
    <source>
        <dbReference type="ARBA" id="ARBA00022631"/>
    </source>
</evidence>
<keyword evidence="6" id="KW-0659">Purine metabolism</keyword>
<evidence type="ECO:0000256" key="7">
    <source>
        <dbReference type="ARBA" id="ARBA00022723"/>
    </source>
</evidence>
<dbReference type="EMBL" id="RPFW01000004">
    <property type="protein sequence ID" value="TVZ02927.1"/>
    <property type="molecule type" value="Genomic_DNA"/>
</dbReference>
<evidence type="ECO:0000256" key="3">
    <source>
        <dbReference type="ARBA" id="ARBA00010368"/>
    </source>
</evidence>
<dbReference type="AlphaFoldDB" id="A0A6P2BW46"/>
<dbReference type="EC" id="3.5.2.5" evidence="5"/>
<dbReference type="InterPro" id="IPR011059">
    <property type="entry name" value="Metal-dep_hydrolase_composite"/>
</dbReference>
<dbReference type="GO" id="GO:0008270">
    <property type="term" value="F:zinc ion binding"/>
    <property type="evidence" value="ECO:0007669"/>
    <property type="project" value="InterPro"/>
</dbReference>
<comment type="subunit">
    <text evidence="4">Homotetramer.</text>
</comment>
<keyword evidence="9" id="KW-0862">Zinc</keyword>